<evidence type="ECO:0000256" key="3">
    <source>
        <dbReference type="ARBA" id="ARBA00022771"/>
    </source>
</evidence>
<dbReference type="InterPro" id="IPR036236">
    <property type="entry name" value="Znf_C2H2_sf"/>
</dbReference>
<name>A0AA47PBC9_MERPO</name>
<dbReference type="InterPro" id="IPR012337">
    <property type="entry name" value="RNaseH-like_sf"/>
</dbReference>
<dbReference type="PANTHER" id="PTHR46481:SF10">
    <property type="entry name" value="ZINC FINGER BED DOMAIN-CONTAINING PROTEIN 39"/>
    <property type="match status" value="1"/>
</dbReference>
<dbReference type="Gene3D" id="3.30.420.10">
    <property type="entry name" value="Ribonuclease H-like superfamily/Ribonuclease H"/>
    <property type="match status" value="1"/>
</dbReference>
<comment type="subcellular location">
    <subcellularLocation>
        <location evidence="1">Nucleus</location>
    </subcellularLocation>
</comment>
<reference evidence="7" key="1">
    <citation type="journal article" date="2023" name="Front. Mar. Sci.">
        <title>A new Merluccius polli reference genome to investigate the effects of global change in West African waters.</title>
        <authorList>
            <person name="Mateo J.L."/>
            <person name="Blanco-Fernandez C."/>
            <person name="Garcia-Vazquez E."/>
            <person name="Machado-Schiaffino G."/>
        </authorList>
    </citation>
    <scope>NUCLEOTIDE SEQUENCE</scope>
    <source>
        <strain evidence="7">C29</strain>
        <tissue evidence="7">Fin</tissue>
    </source>
</reference>
<dbReference type="GO" id="GO:0003676">
    <property type="term" value="F:nucleic acid binding"/>
    <property type="evidence" value="ECO:0007669"/>
    <property type="project" value="InterPro"/>
</dbReference>
<evidence type="ECO:0000256" key="4">
    <source>
        <dbReference type="ARBA" id="ARBA00022833"/>
    </source>
</evidence>
<evidence type="ECO:0000256" key="1">
    <source>
        <dbReference type="ARBA" id="ARBA00004123"/>
    </source>
</evidence>
<evidence type="ECO:0000313" key="7">
    <source>
        <dbReference type="EMBL" id="KAK0153187.1"/>
    </source>
</evidence>
<sequence length="255" mass="28868">MTTVYPSSDGYFQQDNAPCHKARIISDWFLEHDNEFTVLKWPPQSPDLNPIEHLWDVVEREIRIMDVQPTNLSNCVKCLLCAKELGYNNNTSSMLRHFRALHTDTQAKEGAPSQVTRKKELDEALVSMIVGDTQPFSIVEDQGFMEFVGKLDPTYVIPTRKAVKAMVKAKYEEEKQKAKLQLQNVTAVSVTSDMWTSINMDAYLALSCHYIDENTCLKSTVLGVVYFPEKHTAVNLASVKTSLMGDNIKGYVSCY</sequence>
<dbReference type="InterPro" id="IPR036397">
    <property type="entry name" value="RNaseH_sf"/>
</dbReference>
<dbReference type="SUPFAM" id="SSF57667">
    <property type="entry name" value="beta-beta-alpha zinc fingers"/>
    <property type="match status" value="1"/>
</dbReference>
<dbReference type="GO" id="GO:0005634">
    <property type="term" value="C:nucleus"/>
    <property type="evidence" value="ECO:0007669"/>
    <property type="project" value="UniProtKB-SubCell"/>
</dbReference>
<dbReference type="Pfam" id="PF13358">
    <property type="entry name" value="DDE_3"/>
    <property type="match status" value="1"/>
</dbReference>
<feature type="domain" description="Tc1-like transposase DDE" evidence="6">
    <location>
        <begin position="15"/>
        <end position="63"/>
    </location>
</feature>
<evidence type="ECO:0000256" key="2">
    <source>
        <dbReference type="ARBA" id="ARBA00022723"/>
    </source>
</evidence>
<evidence type="ECO:0000256" key="5">
    <source>
        <dbReference type="ARBA" id="ARBA00023242"/>
    </source>
</evidence>
<protein>
    <submittedName>
        <fullName evidence="7">AC9 transposase</fullName>
    </submittedName>
</protein>
<dbReference type="Proteomes" id="UP001174136">
    <property type="component" value="Unassembled WGS sequence"/>
</dbReference>
<proteinExistence type="predicted"/>
<dbReference type="PANTHER" id="PTHR46481">
    <property type="entry name" value="ZINC FINGER BED DOMAIN-CONTAINING PROTEIN 4"/>
    <property type="match status" value="1"/>
</dbReference>
<keyword evidence="2" id="KW-0479">Metal-binding</keyword>
<accession>A0AA47PBC9</accession>
<dbReference type="InterPro" id="IPR038717">
    <property type="entry name" value="Tc1-like_DDE_dom"/>
</dbReference>
<keyword evidence="8" id="KW-1185">Reference proteome</keyword>
<dbReference type="EMBL" id="JAOPHQ010000862">
    <property type="protein sequence ID" value="KAK0153187.1"/>
    <property type="molecule type" value="Genomic_DNA"/>
</dbReference>
<dbReference type="GO" id="GO:0008270">
    <property type="term" value="F:zinc ion binding"/>
    <property type="evidence" value="ECO:0007669"/>
    <property type="project" value="UniProtKB-KW"/>
</dbReference>
<evidence type="ECO:0000313" key="8">
    <source>
        <dbReference type="Proteomes" id="UP001174136"/>
    </source>
</evidence>
<comment type="caution">
    <text evidence="7">The sequence shown here is derived from an EMBL/GenBank/DDBJ whole genome shotgun (WGS) entry which is preliminary data.</text>
</comment>
<dbReference type="AlphaFoldDB" id="A0AA47PBC9"/>
<dbReference type="SUPFAM" id="SSF140996">
    <property type="entry name" value="Hermes dimerisation domain"/>
    <property type="match status" value="1"/>
</dbReference>
<gene>
    <name evidence="7" type="primary">TRAC9_14</name>
    <name evidence="7" type="ORF">N1851_005158</name>
</gene>
<dbReference type="InterPro" id="IPR052035">
    <property type="entry name" value="ZnF_BED_domain_contain"/>
</dbReference>
<keyword evidence="4" id="KW-0862">Zinc</keyword>
<organism evidence="7 8">
    <name type="scientific">Merluccius polli</name>
    <name type="common">Benguela hake</name>
    <name type="synonym">Merluccius cadenati</name>
    <dbReference type="NCBI Taxonomy" id="89951"/>
    <lineage>
        <taxon>Eukaryota</taxon>
        <taxon>Metazoa</taxon>
        <taxon>Chordata</taxon>
        <taxon>Craniata</taxon>
        <taxon>Vertebrata</taxon>
        <taxon>Euteleostomi</taxon>
        <taxon>Actinopterygii</taxon>
        <taxon>Neopterygii</taxon>
        <taxon>Teleostei</taxon>
        <taxon>Neoteleostei</taxon>
        <taxon>Acanthomorphata</taxon>
        <taxon>Zeiogadaria</taxon>
        <taxon>Gadariae</taxon>
        <taxon>Gadiformes</taxon>
        <taxon>Gadoidei</taxon>
        <taxon>Merlucciidae</taxon>
        <taxon>Merluccius</taxon>
    </lineage>
</organism>
<keyword evidence="5" id="KW-0539">Nucleus</keyword>
<dbReference type="Gene3D" id="1.10.10.1070">
    <property type="entry name" value="Zinc finger, BED domain-containing"/>
    <property type="match status" value="1"/>
</dbReference>
<keyword evidence="3" id="KW-0863">Zinc-finger</keyword>
<evidence type="ECO:0000259" key="6">
    <source>
        <dbReference type="Pfam" id="PF13358"/>
    </source>
</evidence>
<dbReference type="SUPFAM" id="SSF53098">
    <property type="entry name" value="Ribonuclease H-like"/>
    <property type="match status" value="1"/>
</dbReference>